<evidence type="ECO:0000313" key="1">
    <source>
        <dbReference type="EMBL" id="CAG8824917.1"/>
    </source>
</evidence>
<feature type="non-terminal residue" evidence="1">
    <location>
        <position position="1"/>
    </location>
</feature>
<sequence length="130" mass="15680">NLKPLATSANIILEVDKIRKRITDLTKVEIKRIEAEDMQSKQEETIKKLKEIKIIFWIACNMKNNKEQNNKIRFYMEQRYNNMRENTTRMINSILNRRVNNVNWEKICTINEVIVEESEIKVAMKQYFQN</sequence>
<keyword evidence="2" id="KW-1185">Reference proteome</keyword>
<protein>
    <submittedName>
        <fullName evidence="1">20076_t:CDS:1</fullName>
    </submittedName>
</protein>
<evidence type="ECO:0000313" key="2">
    <source>
        <dbReference type="Proteomes" id="UP000789901"/>
    </source>
</evidence>
<name>A0ABN7WAN4_GIGMA</name>
<dbReference type="EMBL" id="CAJVQB010037159">
    <property type="protein sequence ID" value="CAG8824917.1"/>
    <property type="molecule type" value="Genomic_DNA"/>
</dbReference>
<gene>
    <name evidence="1" type="ORF">GMARGA_LOCUS28698</name>
</gene>
<reference evidence="1 2" key="1">
    <citation type="submission" date="2021-06" db="EMBL/GenBank/DDBJ databases">
        <authorList>
            <person name="Kallberg Y."/>
            <person name="Tangrot J."/>
            <person name="Rosling A."/>
        </authorList>
    </citation>
    <scope>NUCLEOTIDE SEQUENCE [LARGE SCALE GENOMIC DNA]</scope>
    <source>
        <strain evidence="1 2">120-4 pot B 10/14</strain>
    </source>
</reference>
<accession>A0ABN7WAN4</accession>
<proteinExistence type="predicted"/>
<organism evidence="1 2">
    <name type="scientific">Gigaspora margarita</name>
    <dbReference type="NCBI Taxonomy" id="4874"/>
    <lineage>
        <taxon>Eukaryota</taxon>
        <taxon>Fungi</taxon>
        <taxon>Fungi incertae sedis</taxon>
        <taxon>Mucoromycota</taxon>
        <taxon>Glomeromycotina</taxon>
        <taxon>Glomeromycetes</taxon>
        <taxon>Diversisporales</taxon>
        <taxon>Gigasporaceae</taxon>
        <taxon>Gigaspora</taxon>
    </lineage>
</organism>
<comment type="caution">
    <text evidence="1">The sequence shown here is derived from an EMBL/GenBank/DDBJ whole genome shotgun (WGS) entry which is preliminary data.</text>
</comment>
<dbReference type="Proteomes" id="UP000789901">
    <property type="component" value="Unassembled WGS sequence"/>
</dbReference>